<dbReference type="AlphaFoldDB" id="A0A9W7XNZ9"/>
<feature type="chain" id="PRO_5040970237" evidence="2">
    <location>
        <begin position="20"/>
        <end position="147"/>
    </location>
</feature>
<proteinExistence type="predicted"/>
<dbReference type="Proteomes" id="UP001145021">
    <property type="component" value="Unassembled WGS sequence"/>
</dbReference>
<evidence type="ECO:0000313" key="3">
    <source>
        <dbReference type="EMBL" id="KAJ1646621.1"/>
    </source>
</evidence>
<dbReference type="EMBL" id="JANBOH010000054">
    <property type="protein sequence ID" value="KAJ1646621.1"/>
    <property type="molecule type" value="Genomic_DNA"/>
</dbReference>
<gene>
    <name evidence="3" type="ORF">LPJ64_001902</name>
</gene>
<sequence>MYFSPTLLFITVPLATVYADATAQSSFVNNNQALTVPGTPGAVGPMGSVPASSQQQKPEEVGYAPPQMNIAAQQYAANKDKYAAEVAKVMDRQNSFASESLELGEIDFDASSDSKDSSSESDESSSGSSNLSAYMFYLLTATLTAFL</sequence>
<organism evidence="3 4">
    <name type="scientific">Coemansia asiatica</name>
    <dbReference type="NCBI Taxonomy" id="1052880"/>
    <lineage>
        <taxon>Eukaryota</taxon>
        <taxon>Fungi</taxon>
        <taxon>Fungi incertae sedis</taxon>
        <taxon>Zoopagomycota</taxon>
        <taxon>Kickxellomycotina</taxon>
        <taxon>Kickxellomycetes</taxon>
        <taxon>Kickxellales</taxon>
        <taxon>Kickxellaceae</taxon>
        <taxon>Coemansia</taxon>
    </lineage>
</organism>
<feature type="region of interest" description="Disordered" evidence="1">
    <location>
        <begin position="107"/>
        <end position="129"/>
    </location>
</feature>
<protein>
    <submittedName>
        <fullName evidence="3">Uncharacterized protein</fullName>
    </submittedName>
</protein>
<feature type="region of interest" description="Disordered" evidence="1">
    <location>
        <begin position="39"/>
        <end position="61"/>
    </location>
</feature>
<reference evidence="3" key="1">
    <citation type="submission" date="2022-07" db="EMBL/GenBank/DDBJ databases">
        <title>Phylogenomic reconstructions and comparative analyses of Kickxellomycotina fungi.</title>
        <authorList>
            <person name="Reynolds N.K."/>
            <person name="Stajich J.E."/>
            <person name="Barry K."/>
            <person name="Grigoriev I.V."/>
            <person name="Crous P."/>
            <person name="Smith M.E."/>
        </authorList>
    </citation>
    <scope>NUCLEOTIDE SEQUENCE</scope>
    <source>
        <strain evidence="3">NBRC 105413</strain>
    </source>
</reference>
<evidence type="ECO:0000313" key="4">
    <source>
        <dbReference type="Proteomes" id="UP001145021"/>
    </source>
</evidence>
<comment type="caution">
    <text evidence="3">The sequence shown here is derived from an EMBL/GenBank/DDBJ whole genome shotgun (WGS) entry which is preliminary data.</text>
</comment>
<keyword evidence="2" id="KW-0732">Signal</keyword>
<evidence type="ECO:0000256" key="1">
    <source>
        <dbReference type="SAM" id="MobiDB-lite"/>
    </source>
</evidence>
<keyword evidence="4" id="KW-1185">Reference proteome</keyword>
<evidence type="ECO:0000256" key="2">
    <source>
        <dbReference type="SAM" id="SignalP"/>
    </source>
</evidence>
<accession>A0A9W7XNZ9</accession>
<feature type="signal peptide" evidence="2">
    <location>
        <begin position="1"/>
        <end position="19"/>
    </location>
</feature>
<name>A0A9W7XNZ9_9FUNG</name>